<dbReference type="InterPro" id="IPR036864">
    <property type="entry name" value="Zn2-C6_fun-type_DNA-bd_sf"/>
</dbReference>
<dbReference type="Proteomes" id="UP001149165">
    <property type="component" value="Unassembled WGS sequence"/>
</dbReference>
<dbReference type="SUPFAM" id="SSF57701">
    <property type="entry name" value="Zn2/Cys6 DNA-binding domain"/>
    <property type="match status" value="1"/>
</dbReference>
<name>A0A9W9GDG4_9EURO</name>
<dbReference type="SMART" id="SM00066">
    <property type="entry name" value="GAL4"/>
    <property type="match status" value="1"/>
</dbReference>
<evidence type="ECO:0000256" key="5">
    <source>
        <dbReference type="ARBA" id="ARBA00023242"/>
    </source>
</evidence>
<dbReference type="GO" id="GO:0008270">
    <property type="term" value="F:zinc ion binding"/>
    <property type="evidence" value="ECO:0007669"/>
    <property type="project" value="InterPro"/>
</dbReference>
<dbReference type="InterPro" id="IPR001138">
    <property type="entry name" value="Zn2Cys6_DnaBD"/>
</dbReference>
<dbReference type="PROSITE" id="PS00463">
    <property type="entry name" value="ZN2_CY6_FUNGAL_1"/>
    <property type="match status" value="1"/>
</dbReference>
<evidence type="ECO:0000313" key="9">
    <source>
        <dbReference type="Proteomes" id="UP001149165"/>
    </source>
</evidence>
<dbReference type="Pfam" id="PF04082">
    <property type="entry name" value="Fungal_trans"/>
    <property type="match status" value="1"/>
</dbReference>
<dbReference type="GO" id="GO:0006351">
    <property type="term" value="P:DNA-templated transcription"/>
    <property type="evidence" value="ECO:0007669"/>
    <property type="project" value="InterPro"/>
</dbReference>
<evidence type="ECO:0000256" key="6">
    <source>
        <dbReference type="SAM" id="MobiDB-lite"/>
    </source>
</evidence>
<evidence type="ECO:0000256" key="3">
    <source>
        <dbReference type="ARBA" id="ARBA00023125"/>
    </source>
</evidence>
<dbReference type="SMART" id="SM00906">
    <property type="entry name" value="Fungal_trans"/>
    <property type="match status" value="1"/>
</dbReference>
<feature type="compositionally biased region" description="Polar residues" evidence="6">
    <location>
        <begin position="202"/>
        <end position="225"/>
    </location>
</feature>
<evidence type="ECO:0000259" key="7">
    <source>
        <dbReference type="PROSITE" id="PS50048"/>
    </source>
</evidence>
<dbReference type="GO" id="GO:0003677">
    <property type="term" value="F:DNA binding"/>
    <property type="evidence" value="ECO:0007669"/>
    <property type="project" value="UniProtKB-KW"/>
</dbReference>
<sequence>MSEKDSSLNRVDVVGDVVADHTRVDQSDLSDPLSGGPTVSMCTPFDADGENSLPTPLSEESPIPIPDFVPPVNPKAGAASARVNGSHAKVAIPRDTNKYFQTFTTGRVSRACSSCRSRKVKCSGEQPACRPCRELDLRCRYPMSWREEMKREVDSHSAVVKDYQDFVRELMYTADLPTRQWINATMQKYQLLQEDSIESDDLSYTPTNNTNPTDRGHIENNSMNTDPMPISPPQQYPTFETKRSVQTTIPSFPSVGDNSESEDVFARAFQSDLMNTINNNIRASPVSKYSLPARNAADTLFHDYLSNIHPEFPIINKQLFRTQYLNLWEHSQQPGDKWLAILNMMFAIAALHIHCLNPQWNDCNYDHSIYFTKAKLLSMTEADLFGRPDLQQIQIEALCAFYLLATEEFDKAWRVAALAARAAVALSSNLMTRKNPNSSSREARFRLWWCVYTFEQVIGLISCRPTSISYDQNSIPYPVRLQEDEQNNQTQPSAFIHGSKLESEGIFAGEDHANFSPPDGNSMETTADAFFIFSCKLAVIIQDISSILYKLRTSPEKERVTNDLLRRLDSWKSTLPSHLDFNNRAPSLHGDYKARLAFHFHGARIALARPWLFRRNMLEYNHTSYNMAHVALDSAKTLLTMIPGESDMASSHQILPWWCALHYTTEATKIVFMELSLGCIHVQDEQAYLIRLVQKSIRYFQVMSFRSSRARKAWEYFGSLYSRLCVRMGYSADSLPHVAESVNPFDFYINHGGLAFDDMGGIDSFNFYGDIGGSV</sequence>
<dbReference type="PANTHER" id="PTHR47654:SF5">
    <property type="entry name" value="TRANSCRIPTION FACTOR DOMAIN-CONTAINING PROTEIN"/>
    <property type="match status" value="1"/>
</dbReference>
<gene>
    <name evidence="8" type="ORF">N7456_000973</name>
</gene>
<protein>
    <recommendedName>
        <fullName evidence="7">Zn(2)-C6 fungal-type domain-containing protein</fullName>
    </recommendedName>
</protein>
<dbReference type="OrthoDB" id="406844at2759"/>
<evidence type="ECO:0000256" key="4">
    <source>
        <dbReference type="ARBA" id="ARBA00023163"/>
    </source>
</evidence>
<feature type="region of interest" description="Disordered" evidence="6">
    <location>
        <begin position="19"/>
        <end position="38"/>
    </location>
</feature>
<reference evidence="8" key="1">
    <citation type="submission" date="2022-11" db="EMBL/GenBank/DDBJ databases">
        <authorList>
            <person name="Petersen C."/>
        </authorList>
    </citation>
    <scope>NUCLEOTIDE SEQUENCE</scope>
    <source>
        <strain evidence="8">IBT 30069</strain>
    </source>
</reference>
<dbReference type="EMBL" id="JAPQKH010000001">
    <property type="protein sequence ID" value="KAJ5116625.1"/>
    <property type="molecule type" value="Genomic_DNA"/>
</dbReference>
<dbReference type="Pfam" id="PF00172">
    <property type="entry name" value="Zn_clus"/>
    <property type="match status" value="1"/>
</dbReference>
<evidence type="ECO:0000256" key="2">
    <source>
        <dbReference type="ARBA" id="ARBA00023015"/>
    </source>
</evidence>
<dbReference type="InterPro" id="IPR053230">
    <property type="entry name" value="Trans_reg_galc"/>
</dbReference>
<keyword evidence="3" id="KW-0238">DNA-binding</keyword>
<dbReference type="Gene3D" id="4.10.240.10">
    <property type="entry name" value="Zn(2)-C6 fungal-type DNA-binding domain"/>
    <property type="match status" value="1"/>
</dbReference>
<reference evidence="8" key="2">
    <citation type="journal article" date="2023" name="IMA Fungus">
        <title>Comparative genomic study of the Penicillium genus elucidates a diverse pangenome and 15 lateral gene transfer events.</title>
        <authorList>
            <person name="Petersen C."/>
            <person name="Sorensen T."/>
            <person name="Nielsen M.R."/>
            <person name="Sondergaard T.E."/>
            <person name="Sorensen J.L."/>
            <person name="Fitzpatrick D.A."/>
            <person name="Frisvad J.C."/>
            <person name="Nielsen K.L."/>
        </authorList>
    </citation>
    <scope>NUCLEOTIDE SEQUENCE</scope>
    <source>
        <strain evidence="8">IBT 30069</strain>
    </source>
</reference>
<organism evidence="8 9">
    <name type="scientific">Penicillium angulare</name>
    <dbReference type="NCBI Taxonomy" id="116970"/>
    <lineage>
        <taxon>Eukaryota</taxon>
        <taxon>Fungi</taxon>
        <taxon>Dikarya</taxon>
        <taxon>Ascomycota</taxon>
        <taxon>Pezizomycotina</taxon>
        <taxon>Eurotiomycetes</taxon>
        <taxon>Eurotiomycetidae</taxon>
        <taxon>Eurotiales</taxon>
        <taxon>Aspergillaceae</taxon>
        <taxon>Penicillium</taxon>
    </lineage>
</organism>
<keyword evidence="2" id="KW-0805">Transcription regulation</keyword>
<keyword evidence="1" id="KW-0479">Metal-binding</keyword>
<feature type="region of interest" description="Disordered" evidence="6">
    <location>
        <begin position="200"/>
        <end position="233"/>
    </location>
</feature>
<keyword evidence="9" id="KW-1185">Reference proteome</keyword>
<keyword evidence="4" id="KW-0804">Transcription</keyword>
<feature type="domain" description="Zn(2)-C6 fungal-type" evidence="7">
    <location>
        <begin position="111"/>
        <end position="141"/>
    </location>
</feature>
<proteinExistence type="predicted"/>
<comment type="caution">
    <text evidence="8">The sequence shown here is derived from an EMBL/GenBank/DDBJ whole genome shotgun (WGS) entry which is preliminary data.</text>
</comment>
<keyword evidence="5" id="KW-0539">Nucleus</keyword>
<dbReference type="InterPro" id="IPR007219">
    <property type="entry name" value="XnlR_reg_dom"/>
</dbReference>
<dbReference type="PROSITE" id="PS50048">
    <property type="entry name" value="ZN2_CY6_FUNGAL_2"/>
    <property type="match status" value="1"/>
</dbReference>
<dbReference type="GO" id="GO:0000981">
    <property type="term" value="F:DNA-binding transcription factor activity, RNA polymerase II-specific"/>
    <property type="evidence" value="ECO:0007669"/>
    <property type="project" value="InterPro"/>
</dbReference>
<evidence type="ECO:0000313" key="8">
    <source>
        <dbReference type="EMBL" id="KAJ5116625.1"/>
    </source>
</evidence>
<evidence type="ECO:0000256" key="1">
    <source>
        <dbReference type="ARBA" id="ARBA00022723"/>
    </source>
</evidence>
<dbReference type="CDD" id="cd00067">
    <property type="entry name" value="GAL4"/>
    <property type="match status" value="1"/>
</dbReference>
<dbReference type="AlphaFoldDB" id="A0A9W9GDG4"/>
<accession>A0A9W9GDG4</accession>
<dbReference type="PANTHER" id="PTHR47654">
    <property type="entry name" value="ZN(II)2CYS6 TRANSCRIPTION FACTOR (EUROFUNG)-RELATED"/>
    <property type="match status" value="1"/>
</dbReference>
<dbReference type="CDD" id="cd12148">
    <property type="entry name" value="fungal_TF_MHR"/>
    <property type="match status" value="1"/>
</dbReference>